<gene>
    <name evidence="4" type="ORF">ACFSQS_05945</name>
</gene>
<dbReference type="Proteomes" id="UP001597441">
    <property type="component" value="Unassembled WGS sequence"/>
</dbReference>
<feature type="transmembrane region" description="Helical" evidence="1">
    <location>
        <begin position="6"/>
        <end position="22"/>
    </location>
</feature>
<dbReference type="InterPro" id="IPR037682">
    <property type="entry name" value="TonB_C"/>
</dbReference>
<dbReference type="PANTHER" id="PTHR34978">
    <property type="entry name" value="POSSIBLE SENSOR-TRANSDUCER PROTEIN BLAR"/>
    <property type="match status" value="1"/>
</dbReference>
<organism evidence="4 5">
    <name type="scientific">Gelatiniphilus marinus</name>
    <dbReference type="NCBI Taxonomy" id="1759464"/>
    <lineage>
        <taxon>Bacteria</taxon>
        <taxon>Pseudomonadati</taxon>
        <taxon>Bacteroidota</taxon>
        <taxon>Flavobacteriia</taxon>
        <taxon>Flavobacteriales</taxon>
        <taxon>Flavobacteriaceae</taxon>
        <taxon>Gelatiniphilus</taxon>
    </lineage>
</organism>
<keyword evidence="1" id="KW-0472">Membrane</keyword>
<evidence type="ECO:0000256" key="1">
    <source>
        <dbReference type="SAM" id="Phobius"/>
    </source>
</evidence>
<proteinExistence type="predicted"/>
<feature type="domain" description="Peptidase M56" evidence="3">
    <location>
        <begin position="156"/>
        <end position="259"/>
    </location>
</feature>
<protein>
    <submittedName>
        <fullName evidence="4">Energy transducer TonB</fullName>
    </submittedName>
</protein>
<evidence type="ECO:0000259" key="2">
    <source>
        <dbReference type="Pfam" id="PF03544"/>
    </source>
</evidence>
<comment type="caution">
    <text evidence="4">The sequence shown here is derived from an EMBL/GenBank/DDBJ whole genome shotgun (WGS) entry which is preliminary data.</text>
</comment>
<feature type="transmembrane region" description="Helical" evidence="1">
    <location>
        <begin position="34"/>
        <end position="51"/>
    </location>
</feature>
<accession>A0ABW5JT22</accession>
<feature type="transmembrane region" description="Helical" evidence="1">
    <location>
        <begin position="131"/>
        <end position="153"/>
    </location>
</feature>
<dbReference type="SUPFAM" id="SSF74653">
    <property type="entry name" value="TolA/TonB C-terminal domain"/>
    <property type="match status" value="1"/>
</dbReference>
<evidence type="ECO:0000259" key="3">
    <source>
        <dbReference type="Pfam" id="PF05569"/>
    </source>
</evidence>
<feature type="transmembrane region" description="Helical" evidence="1">
    <location>
        <begin position="269"/>
        <end position="288"/>
    </location>
</feature>
<feature type="domain" description="TonB C-terminal" evidence="2">
    <location>
        <begin position="525"/>
        <end position="585"/>
    </location>
</feature>
<evidence type="ECO:0000313" key="4">
    <source>
        <dbReference type="EMBL" id="MFD2534642.1"/>
    </source>
</evidence>
<evidence type="ECO:0000313" key="5">
    <source>
        <dbReference type="Proteomes" id="UP001597441"/>
    </source>
</evidence>
<dbReference type="Pfam" id="PF05569">
    <property type="entry name" value="Peptidase_M56"/>
    <property type="match status" value="1"/>
</dbReference>
<dbReference type="Gene3D" id="3.30.1150.10">
    <property type="match status" value="2"/>
</dbReference>
<feature type="transmembrane region" description="Helical" evidence="1">
    <location>
        <begin position="99"/>
        <end position="124"/>
    </location>
</feature>
<dbReference type="CDD" id="cd07341">
    <property type="entry name" value="M56_BlaR1_MecR1_like"/>
    <property type="match status" value="1"/>
</dbReference>
<keyword evidence="5" id="KW-1185">Reference proteome</keyword>
<dbReference type="InterPro" id="IPR052173">
    <property type="entry name" value="Beta-lactam_resp_regulator"/>
</dbReference>
<keyword evidence="1" id="KW-1133">Transmembrane helix</keyword>
<dbReference type="Pfam" id="PF03544">
    <property type="entry name" value="TonB_C"/>
    <property type="match status" value="1"/>
</dbReference>
<dbReference type="PANTHER" id="PTHR34978:SF3">
    <property type="entry name" value="SLR0241 PROTEIN"/>
    <property type="match status" value="1"/>
</dbReference>
<keyword evidence="1" id="KW-0812">Transmembrane</keyword>
<name>A0ABW5JT22_9FLAO</name>
<sequence length="727" mass="83826">MIHYILQTIAFQLLFLLTYDVFLKRDTFFKWNRLYLLATALLSLILPFIKVESFKKVVPQNYIVSLPEVVLGQPAVNLNNTMALNEVVLEQHSTPVWELVFYMGLGIAFCLFLFKVFKILALILKNPKQSIGNIVLVELLNSNSAFSFFHYIFLGEKLKAEDKEAILKHELIHTQQKHTLDLLFFEVLRIVFWFNPLVYMYQNRMATLHEFIADAHAVKHQSKEQYYQNLLAQVFETKNISFINTFFKQSLIKKRIVMLSKTKSKQVHLFKYALLIPLVFGMLVYTSAEAQEKTNQNTTPETIIVNQDLSDEQLKEKLRKELEKMKADGADFMDIYKAFFIKTDNYIKTKENYYRFNVYLEYIIDKSETIDKSKFINRKHRNYTEYLEFKKTDEAKETWENATSDGVLKLVVNDLKSLTEAEKKRYDNKKKLLFKDDFFTKFIMTDGRSYEMITSKSITNANAKSFNNGIEVPFAVIDQVPVYPGCENLSKEEQKKCISNKISKFVQREFNTDLASDLGLKGRQRINVIFKINKEGIIKGIRSRAPHPALETEAIRVISSLPKMKPGIQRGKAVTVPYSLPIIFEVEDTQMLDETTVVGYADDTIDGTAKPFAIVDKAPTLPECEALETEKERRKCTTNGVSKFVNRNFNADLAKSLGLKGRQRINIVFKITKKGNIVIEISRAPHPDIEAEAIRVIKSIPKLIPGKHKGKKVDVSYSLPIIFQVAD</sequence>
<feature type="transmembrane region" description="Helical" evidence="1">
    <location>
        <begin position="182"/>
        <end position="201"/>
    </location>
</feature>
<dbReference type="EMBL" id="JBHULK010000002">
    <property type="protein sequence ID" value="MFD2534642.1"/>
    <property type="molecule type" value="Genomic_DNA"/>
</dbReference>
<reference evidence="5" key="1">
    <citation type="journal article" date="2019" name="Int. J. Syst. Evol. Microbiol.">
        <title>The Global Catalogue of Microorganisms (GCM) 10K type strain sequencing project: providing services to taxonomists for standard genome sequencing and annotation.</title>
        <authorList>
            <consortium name="The Broad Institute Genomics Platform"/>
            <consortium name="The Broad Institute Genome Sequencing Center for Infectious Disease"/>
            <person name="Wu L."/>
            <person name="Ma J."/>
        </authorList>
    </citation>
    <scope>NUCLEOTIDE SEQUENCE [LARGE SCALE GENOMIC DNA]</scope>
    <source>
        <strain evidence="5">KCTC 42903</strain>
    </source>
</reference>
<dbReference type="RefSeq" id="WP_388015605.1">
    <property type="nucleotide sequence ID" value="NZ_JBHUDT010000002.1"/>
</dbReference>
<dbReference type="InterPro" id="IPR008756">
    <property type="entry name" value="Peptidase_M56"/>
</dbReference>